<dbReference type="Pfam" id="PF01593">
    <property type="entry name" value="Amino_oxidase"/>
    <property type="match status" value="1"/>
</dbReference>
<dbReference type="Gene3D" id="3.50.50.60">
    <property type="entry name" value="FAD/NAD(P)-binding domain"/>
    <property type="match status" value="1"/>
</dbReference>
<feature type="non-terminal residue" evidence="2">
    <location>
        <position position="1"/>
    </location>
</feature>
<dbReference type="SUPFAM" id="SSF51905">
    <property type="entry name" value="FAD/NAD(P)-binding domain"/>
    <property type="match status" value="1"/>
</dbReference>
<comment type="caution">
    <text evidence="2">The sequence shown here is derived from an EMBL/GenBank/DDBJ whole genome shotgun (WGS) entry which is preliminary data.</text>
</comment>
<protein>
    <recommendedName>
        <fullName evidence="1">Amine oxidase domain-containing protein</fullName>
    </recommendedName>
</protein>
<accession>A0A9D5K0I7</accession>
<dbReference type="AlphaFoldDB" id="A0A9D5K0I7"/>
<name>A0A9D5K0I7_9BACT</name>
<dbReference type="InterPro" id="IPR002937">
    <property type="entry name" value="Amino_oxidase"/>
</dbReference>
<evidence type="ECO:0000313" key="2">
    <source>
        <dbReference type="EMBL" id="MBD3327638.1"/>
    </source>
</evidence>
<gene>
    <name evidence="2" type="ORF">GF339_23850</name>
</gene>
<organism evidence="2 3">
    <name type="scientific">candidate division KSB3 bacterium</name>
    <dbReference type="NCBI Taxonomy" id="2044937"/>
    <lineage>
        <taxon>Bacteria</taxon>
        <taxon>candidate division KSB3</taxon>
    </lineage>
</organism>
<proteinExistence type="predicted"/>
<reference evidence="2" key="1">
    <citation type="submission" date="2019-11" db="EMBL/GenBank/DDBJ databases">
        <title>Microbial mats filling the niche in hypersaline microbial mats.</title>
        <authorList>
            <person name="Wong H.L."/>
            <person name="Macleod F.I."/>
            <person name="White R.A. III"/>
            <person name="Burns B.P."/>
        </authorList>
    </citation>
    <scope>NUCLEOTIDE SEQUENCE</scope>
    <source>
        <strain evidence="2">Rbin_158</strain>
    </source>
</reference>
<sequence length="346" mass="38449">PDDVPFEFSPPNAIAETGPVGLCTGEQIYFGDSVMECLQAVFPKDSGTTSTLRAIQAGMTGPQALSLQARDVLNAFFQVIHPGEIEDYLPAFHAHAFLRYRPIHYLNGNGGLIQAYLDRIDARVEREAEAVALRRTDQGVRVAFTQHGQHREASARSVIVATPAPVAAALLPDMHDRCRRFLQSVRYGRFTVAALGVRACSCEQDFSYIVTPSLPMTTIYKMTFPGHPLTILLFYYCDRASQEIRHAPDERIVALTKECAARVGLRFAESALLFADVVRWEHGGTIISPEMVRAWSADALHPAPGIYLAGDYLYRHFPYGMEAAVRSGIETARRVRVDHESKRREG</sequence>
<dbReference type="GO" id="GO:0016491">
    <property type="term" value="F:oxidoreductase activity"/>
    <property type="evidence" value="ECO:0007669"/>
    <property type="project" value="InterPro"/>
</dbReference>
<evidence type="ECO:0000259" key="1">
    <source>
        <dbReference type="Pfam" id="PF01593"/>
    </source>
</evidence>
<dbReference type="Proteomes" id="UP000649604">
    <property type="component" value="Unassembled WGS sequence"/>
</dbReference>
<dbReference type="InterPro" id="IPR036188">
    <property type="entry name" value="FAD/NAD-bd_sf"/>
</dbReference>
<evidence type="ECO:0000313" key="3">
    <source>
        <dbReference type="Proteomes" id="UP000649604"/>
    </source>
</evidence>
<feature type="domain" description="Amine oxidase" evidence="1">
    <location>
        <begin position="106"/>
        <end position="335"/>
    </location>
</feature>
<dbReference type="EMBL" id="WJJP01000768">
    <property type="protein sequence ID" value="MBD3327638.1"/>
    <property type="molecule type" value="Genomic_DNA"/>
</dbReference>